<dbReference type="InterPro" id="IPR000415">
    <property type="entry name" value="Nitroreductase-like"/>
</dbReference>
<dbReference type="RefSeq" id="WP_011034884.1">
    <property type="nucleotide sequence ID" value="NZ_CP009512.1"/>
</dbReference>
<evidence type="ECO:0000313" key="1">
    <source>
        <dbReference type="EMBL" id="AKB64894.1"/>
    </source>
</evidence>
<dbReference type="KEGG" id="mmj:MSMAS_1698"/>
<dbReference type="AlphaFoldDB" id="A0A0E3RKH9"/>
<dbReference type="Gene3D" id="3.40.109.10">
    <property type="entry name" value="NADH Oxidase"/>
    <property type="match status" value="1"/>
</dbReference>
<evidence type="ECO:0000313" key="2">
    <source>
        <dbReference type="Proteomes" id="UP000033097"/>
    </source>
</evidence>
<dbReference type="PATRIC" id="fig|213585.10.peg.2152"/>
<name>A0A0E3RKH9_METMZ</name>
<reference evidence="1 2" key="1">
    <citation type="submission" date="2014-07" db="EMBL/GenBank/DDBJ databases">
        <title>Methanogenic archaea and the global carbon cycle.</title>
        <authorList>
            <person name="Henriksen J.R."/>
            <person name="Luke J."/>
            <person name="Reinhart S."/>
            <person name="Benedict M.N."/>
            <person name="Youngblut N.D."/>
            <person name="Metcalf M.E."/>
            <person name="Whitaker R.J."/>
            <person name="Metcalf W.W."/>
        </authorList>
    </citation>
    <scope>NUCLEOTIDE SEQUENCE [LARGE SCALE GENOMIC DNA]</scope>
    <source>
        <strain evidence="1 2">S-6</strain>
    </source>
</reference>
<dbReference type="Proteomes" id="UP000033097">
    <property type="component" value="Chromosome"/>
</dbReference>
<accession>A0A0E3RKH9</accession>
<sequence>MVTNDFTDLPMKIKLPEPEASGLSRIEELLAKRRSVRKYAEKGLPEEVISRFLWAAQGISSGKDEKRQSKNLSEK</sequence>
<evidence type="ECO:0008006" key="3">
    <source>
        <dbReference type="Google" id="ProtNLM"/>
    </source>
</evidence>
<dbReference type="HOGENOM" id="CLU_2662377_0_0_2"/>
<protein>
    <recommendedName>
        <fullName evidence="3">Nitroreductase domain-containing protein</fullName>
    </recommendedName>
</protein>
<dbReference type="EMBL" id="CP009512">
    <property type="protein sequence ID" value="AKB64894.1"/>
    <property type="molecule type" value="Genomic_DNA"/>
</dbReference>
<proteinExistence type="predicted"/>
<gene>
    <name evidence="1" type="ORF">MSMAS_1698</name>
</gene>
<dbReference type="GO" id="GO:0016491">
    <property type="term" value="F:oxidoreductase activity"/>
    <property type="evidence" value="ECO:0007669"/>
    <property type="project" value="InterPro"/>
</dbReference>
<dbReference type="GeneID" id="24877714"/>
<dbReference type="STRING" id="213585.MSMAS_1698"/>
<dbReference type="SUPFAM" id="SSF55469">
    <property type="entry name" value="FMN-dependent nitroreductase-like"/>
    <property type="match status" value="1"/>
</dbReference>
<organism evidence="1 2">
    <name type="scientific">Methanosarcina mazei S-6</name>
    <dbReference type="NCBI Taxonomy" id="213585"/>
    <lineage>
        <taxon>Archaea</taxon>
        <taxon>Methanobacteriati</taxon>
        <taxon>Methanobacteriota</taxon>
        <taxon>Stenosarchaea group</taxon>
        <taxon>Methanomicrobia</taxon>
        <taxon>Methanosarcinales</taxon>
        <taxon>Methanosarcinaceae</taxon>
        <taxon>Methanosarcina</taxon>
    </lineage>
</organism>